<dbReference type="InterPro" id="IPR050194">
    <property type="entry name" value="Glycosyltransferase_grp1"/>
</dbReference>
<comment type="caution">
    <text evidence="2">The sequence shown here is derived from an EMBL/GenBank/DDBJ whole genome shotgun (WGS) entry which is preliminary data.</text>
</comment>
<sequence length="400" mass="46186">MNIIHIEDFFHPDAGYQINILPKYMVQQGHEVTIITSNMDNAPNDLTGFFGKEDIDKRDKDYQKKTGVNIIRVKNRGFISGRAVFTKDLFEVVKNINPDILYIHGNDTLTAMRYLLKLKNYNYPIVMDSHMLAMASKNKFNKVFRFIYRNVFTPIIINKKIPVIRTQDDPYVEKFLNIPLGQSPWISVGSDTLLFYPDKDIRSEFRKNNNISDDDFVVVYTGKLDEAKGGMLLANAFEKKFDTNKNVVLIVVGNSNGEYGEKVEEMFLKSESRVIRFPTQKYTELARFYQASDLSVFPKQCSLSFYDAQACGLPVVSENNNINIQRLSNNNGRTFVAGDVEDFRMKVLNYINTPEDEYKQIRKNAIEYVKTNYNYSDIANEYIGIIQKEVERFGGNHSIK</sequence>
<dbReference type="GO" id="GO:0016757">
    <property type="term" value="F:glycosyltransferase activity"/>
    <property type="evidence" value="ECO:0007669"/>
    <property type="project" value="UniProtKB-KW"/>
</dbReference>
<keyword evidence="3" id="KW-1185">Reference proteome</keyword>
<dbReference type="RefSeq" id="WP_317944742.1">
    <property type="nucleotide sequence ID" value="NZ_JAUBDI010000012.1"/>
</dbReference>
<organism evidence="2 3">
    <name type="scientific">Sporosarcina saromensis</name>
    <dbReference type="NCBI Taxonomy" id="359365"/>
    <lineage>
        <taxon>Bacteria</taxon>
        <taxon>Bacillati</taxon>
        <taxon>Bacillota</taxon>
        <taxon>Bacilli</taxon>
        <taxon>Bacillales</taxon>
        <taxon>Caryophanaceae</taxon>
        <taxon>Sporosarcina</taxon>
    </lineage>
</organism>
<accession>A0ABU4GCH4</accession>
<evidence type="ECO:0000313" key="3">
    <source>
        <dbReference type="Proteomes" id="UP001282284"/>
    </source>
</evidence>
<dbReference type="Gene3D" id="3.40.50.2000">
    <property type="entry name" value="Glycogen Phosphorylase B"/>
    <property type="match status" value="2"/>
</dbReference>
<name>A0ABU4GCH4_9BACL</name>
<reference evidence="2 3" key="1">
    <citation type="submission" date="2023-06" db="EMBL/GenBank/DDBJ databases">
        <title>Sporosarcina sp. nov., isolated from Korean traditional fermented seafood 'Jeotgal'.</title>
        <authorList>
            <person name="Yang A.I."/>
            <person name="Shin N.-R."/>
        </authorList>
    </citation>
    <scope>NUCLEOTIDE SEQUENCE [LARGE SCALE GENOMIC DNA]</scope>
    <source>
        <strain evidence="2 3">KCTC13119</strain>
    </source>
</reference>
<evidence type="ECO:0000259" key="1">
    <source>
        <dbReference type="Pfam" id="PF00534"/>
    </source>
</evidence>
<dbReference type="InterPro" id="IPR001296">
    <property type="entry name" value="Glyco_trans_1"/>
</dbReference>
<dbReference type="EC" id="2.4.-.-" evidence="2"/>
<keyword evidence="2" id="KW-0328">Glycosyltransferase</keyword>
<dbReference type="PANTHER" id="PTHR45947">
    <property type="entry name" value="SULFOQUINOVOSYL TRANSFERASE SQD2"/>
    <property type="match status" value="1"/>
</dbReference>
<gene>
    <name evidence="2" type="ORF">QT711_12505</name>
</gene>
<proteinExistence type="predicted"/>
<dbReference type="PANTHER" id="PTHR45947:SF3">
    <property type="entry name" value="SULFOQUINOVOSYL TRANSFERASE SQD2"/>
    <property type="match status" value="1"/>
</dbReference>
<keyword evidence="2" id="KW-0808">Transferase</keyword>
<feature type="domain" description="Glycosyl transferase family 1" evidence="1">
    <location>
        <begin position="202"/>
        <end position="366"/>
    </location>
</feature>
<dbReference type="EMBL" id="JAUBDI010000012">
    <property type="protein sequence ID" value="MDW0114010.1"/>
    <property type="molecule type" value="Genomic_DNA"/>
</dbReference>
<dbReference type="Proteomes" id="UP001282284">
    <property type="component" value="Unassembled WGS sequence"/>
</dbReference>
<protein>
    <submittedName>
        <fullName evidence="2">Glycosyltransferase</fullName>
        <ecNumber evidence="2">2.4.-.-</ecNumber>
    </submittedName>
</protein>
<dbReference type="Pfam" id="PF00534">
    <property type="entry name" value="Glycos_transf_1"/>
    <property type="match status" value="1"/>
</dbReference>
<evidence type="ECO:0000313" key="2">
    <source>
        <dbReference type="EMBL" id="MDW0114010.1"/>
    </source>
</evidence>
<dbReference type="SUPFAM" id="SSF53756">
    <property type="entry name" value="UDP-Glycosyltransferase/glycogen phosphorylase"/>
    <property type="match status" value="1"/>
</dbReference>